<sequence>MRGAIPLYLLLHASSVLGGSEQPRGNHTWCDGSGACYSAHLAPLPFSRAQEACAQRGGALSTASGEAEVRAVLALLREVAAEPGSRAFWLGLRRRAQHCTQPDLPLRGFLWTDGRQRAPQEEVAKWVKEPSKSCTTQRCAALQVTAGQQDLEPWGWEERPCKSSPHGYICKYQYDGACPAPRPQAARSLLYSLPYGLHSAALDFSPPGTQLLGTCPAPRGDVQVLLVCEPGRDGYSWAGAEMPLCPCLSGDQSPSTGACVEPGDCIGVRGAPLCLCGRGFLRGADEQACVRPGGTALAAAGTGPSTLAQGSSAAPSPPASPQPSSAGEMSASSSSSYVFLLVTMAVVTVVILVVAVLGVFKICFTKSPSWASPDCKEQAPAAAESDAEANTTLSNSEKSLEARSKEAGGDKAEAQQGEPKPEEEAPAGN</sequence>
<dbReference type="GO" id="GO:0009897">
    <property type="term" value="C:external side of plasma membrane"/>
    <property type="evidence" value="ECO:0007669"/>
    <property type="project" value="TreeGrafter"/>
</dbReference>
<keyword evidence="5 8" id="KW-1133">Transmembrane helix</keyword>
<feature type="signal peptide" evidence="9">
    <location>
        <begin position="1"/>
        <end position="18"/>
    </location>
</feature>
<evidence type="ECO:0000256" key="7">
    <source>
        <dbReference type="SAM" id="MobiDB-lite"/>
    </source>
</evidence>
<reference evidence="11" key="1">
    <citation type="submission" date="2025-08" db="UniProtKB">
        <authorList>
            <consortium name="Ensembl"/>
        </authorList>
    </citation>
    <scope>IDENTIFICATION</scope>
</reference>
<feature type="compositionally biased region" description="Low complexity" evidence="7">
    <location>
        <begin position="300"/>
        <end position="314"/>
    </location>
</feature>
<dbReference type="InterPro" id="IPR016186">
    <property type="entry name" value="C-type_lectin-like/link_sf"/>
</dbReference>
<dbReference type="GO" id="GO:0050840">
    <property type="term" value="F:extracellular matrix binding"/>
    <property type="evidence" value="ECO:0007669"/>
    <property type="project" value="TreeGrafter"/>
</dbReference>
<evidence type="ECO:0000256" key="6">
    <source>
        <dbReference type="ARBA" id="ARBA00023136"/>
    </source>
</evidence>
<dbReference type="InterPro" id="IPR051505">
    <property type="entry name" value="C-type_lectin_domain"/>
</dbReference>
<dbReference type="GO" id="GO:0031012">
    <property type="term" value="C:extracellular matrix"/>
    <property type="evidence" value="ECO:0007669"/>
    <property type="project" value="TreeGrafter"/>
</dbReference>
<dbReference type="AlphaFoldDB" id="A0A8C8SLL0"/>
<protein>
    <submittedName>
        <fullName evidence="11">C-type lectin domain containing 14A</fullName>
    </submittedName>
</protein>
<feature type="compositionally biased region" description="Basic and acidic residues" evidence="7">
    <location>
        <begin position="398"/>
        <end position="423"/>
    </location>
</feature>
<evidence type="ECO:0000256" key="3">
    <source>
        <dbReference type="ARBA" id="ARBA00022729"/>
    </source>
</evidence>
<dbReference type="InterPro" id="IPR016187">
    <property type="entry name" value="CTDL_fold"/>
</dbReference>
<feature type="domain" description="C-type lectin" evidence="10">
    <location>
        <begin position="32"/>
        <end position="161"/>
    </location>
</feature>
<dbReference type="Proteomes" id="UP000694393">
    <property type="component" value="Unplaced"/>
</dbReference>
<evidence type="ECO:0000256" key="9">
    <source>
        <dbReference type="SAM" id="SignalP"/>
    </source>
</evidence>
<dbReference type="PANTHER" id="PTHR14789">
    <property type="entry name" value="CHONDROLECTIN VARIANT CHODLFDELTAE"/>
    <property type="match status" value="1"/>
</dbReference>
<evidence type="ECO:0000256" key="5">
    <source>
        <dbReference type="ARBA" id="ARBA00022989"/>
    </source>
</evidence>
<feature type="region of interest" description="Disordered" evidence="7">
    <location>
        <begin position="371"/>
        <end position="429"/>
    </location>
</feature>
<dbReference type="Ensembl" id="ENSPCET00000023282.1">
    <property type="protein sequence ID" value="ENSPCEP00000022527.1"/>
    <property type="gene ID" value="ENSPCEG00000017178.1"/>
</dbReference>
<evidence type="ECO:0000256" key="2">
    <source>
        <dbReference type="ARBA" id="ARBA00022692"/>
    </source>
</evidence>
<organism evidence="11 12">
    <name type="scientific">Pelusios castaneus</name>
    <name type="common">West African mud turtle</name>
    <dbReference type="NCBI Taxonomy" id="367368"/>
    <lineage>
        <taxon>Eukaryota</taxon>
        <taxon>Metazoa</taxon>
        <taxon>Chordata</taxon>
        <taxon>Craniata</taxon>
        <taxon>Vertebrata</taxon>
        <taxon>Euteleostomi</taxon>
        <taxon>Archelosauria</taxon>
        <taxon>Testudinata</taxon>
        <taxon>Testudines</taxon>
        <taxon>Pleurodira</taxon>
        <taxon>Pelomedusidae</taxon>
        <taxon>Pelusios</taxon>
    </lineage>
</organism>
<dbReference type="GO" id="GO:0016477">
    <property type="term" value="P:cell migration"/>
    <property type="evidence" value="ECO:0007669"/>
    <property type="project" value="TreeGrafter"/>
</dbReference>
<keyword evidence="4" id="KW-0430">Lectin</keyword>
<dbReference type="Gene3D" id="3.10.100.10">
    <property type="entry name" value="Mannose-Binding Protein A, subunit A"/>
    <property type="match status" value="1"/>
</dbReference>
<dbReference type="SMART" id="SM00034">
    <property type="entry name" value="CLECT"/>
    <property type="match status" value="1"/>
</dbReference>
<evidence type="ECO:0000256" key="1">
    <source>
        <dbReference type="ARBA" id="ARBA00004479"/>
    </source>
</evidence>
<evidence type="ECO:0000313" key="11">
    <source>
        <dbReference type="Ensembl" id="ENSPCEP00000022527.1"/>
    </source>
</evidence>
<name>A0A8C8SLL0_9SAUR</name>
<dbReference type="PANTHER" id="PTHR14789:SF5">
    <property type="entry name" value="C-TYPE LECTIN DOMAIN FAMILY 14 MEMBER A"/>
    <property type="match status" value="1"/>
</dbReference>
<dbReference type="GO" id="GO:0030246">
    <property type="term" value="F:carbohydrate binding"/>
    <property type="evidence" value="ECO:0007669"/>
    <property type="project" value="UniProtKB-KW"/>
</dbReference>
<evidence type="ECO:0000259" key="10">
    <source>
        <dbReference type="PROSITE" id="PS50041"/>
    </source>
</evidence>
<keyword evidence="12" id="KW-1185">Reference proteome</keyword>
<dbReference type="Pfam" id="PF00059">
    <property type="entry name" value="Lectin_C"/>
    <property type="match status" value="1"/>
</dbReference>
<feature type="chain" id="PRO_5034245178" evidence="9">
    <location>
        <begin position="19"/>
        <end position="429"/>
    </location>
</feature>
<comment type="subcellular location">
    <subcellularLocation>
        <location evidence="1">Membrane</location>
        <topology evidence="1">Single-pass type I membrane protein</topology>
    </subcellularLocation>
</comment>
<dbReference type="SUPFAM" id="SSF56436">
    <property type="entry name" value="C-type lectin-like"/>
    <property type="match status" value="1"/>
</dbReference>
<feature type="region of interest" description="Disordered" evidence="7">
    <location>
        <begin position="300"/>
        <end position="328"/>
    </location>
</feature>
<reference evidence="11" key="2">
    <citation type="submission" date="2025-09" db="UniProtKB">
        <authorList>
            <consortium name="Ensembl"/>
        </authorList>
    </citation>
    <scope>IDENTIFICATION</scope>
</reference>
<dbReference type="GO" id="GO:1990430">
    <property type="term" value="F:extracellular matrix protein binding"/>
    <property type="evidence" value="ECO:0007669"/>
    <property type="project" value="TreeGrafter"/>
</dbReference>
<dbReference type="InterPro" id="IPR001304">
    <property type="entry name" value="C-type_lectin-like"/>
</dbReference>
<evidence type="ECO:0000313" key="12">
    <source>
        <dbReference type="Proteomes" id="UP000694393"/>
    </source>
</evidence>
<dbReference type="PROSITE" id="PS50041">
    <property type="entry name" value="C_TYPE_LECTIN_2"/>
    <property type="match status" value="1"/>
</dbReference>
<keyword evidence="6 8" id="KW-0472">Membrane</keyword>
<evidence type="ECO:0000256" key="8">
    <source>
        <dbReference type="SAM" id="Phobius"/>
    </source>
</evidence>
<keyword evidence="3 9" id="KW-0732">Signal</keyword>
<feature type="transmembrane region" description="Helical" evidence="8">
    <location>
        <begin position="337"/>
        <end position="360"/>
    </location>
</feature>
<evidence type="ECO:0000256" key="4">
    <source>
        <dbReference type="ARBA" id="ARBA00022734"/>
    </source>
</evidence>
<proteinExistence type="predicted"/>
<accession>A0A8C8SLL0</accession>
<keyword evidence="2 8" id="KW-0812">Transmembrane</keyword>